<keyword evidence="2" id="KW-1185">Reference proteome</keyword>
<proteinExistence type="predicted"/>
<sequence length="97" mass="11277">MFYRGFLSLVVSCDSHQVEQFNQQLRRICTSVVYGPRNELSTLSGLLVTDLLSHQNIREEQDDWYCYLFRISMNDILPATRTPPELTPRSTATSLEY</sequence>
<name>A0A811JPX1_9BILA</name>
<accession>A0A811JPX1</accession>
<dbReference type="Proteomes" id="UP000614601">
    <property type="component" value="Unassembled WGS sequence"/>
</dbReference>
<dbReference type="EMBL" id="CAJFCW020000001">
    <property type="protein sequence ID" value="CAG9077181.1"/>
    <property type="molecule type" value="Genomic_DNA"/>
</dbReference>
<protein>
    <submittedName>
        <fullName evidence="1">Uncharacterized protein</fullName>
    </submittedName>
</protein>
<evidence type="ECO:0000313" key="2">
    <source>
        <dbReference type="Proteomes" id="UP000614601"/>
    </source>
</evidence>
<dbReference type="AlphaFoldDB" id="A0A811JPX1"/>
<dbReference type="Proteomes" id="UP000783686">
    <property type="component" value="Unassembled WGS sequence"/>
</dbReference>
<gene>
    <name evidence="1" type="ORF">BOKJ2_LOCUS86</name>
</gene>
<reference evidence="1" key="1">
    <citation type="submission" date="2020-09" db="EMBL/GenBank/DDBJ databases">
        <authorList>
            <person name="Kikuchi T."/>
        </authorList>
    </citation>
    <scope>NUCLEOTIDE SEQUENCE</scope>
    <source>
        <strain evidence="1">SH1</strain>
    </source>
</reference>
<comment type="caution">
    <text evidence="1">The sequence shown here is derived from an EMBL/GenBank/DDBJ whole genome shotgun (WGS) entry which is preliminary data.</text>
</comment>
<organism evidence="1 2">
    <name type="scientific">Bursaphelenchus okinawaensis</name>
    <dbReference type="NCBI Taxonomy" id="465554"/>
    <lineage>
        <taxon>Eukaryota</taxon>
        <taxon>Metazoa</taxon>
        <taxon>Ecdysozoa</taxon>
        <taxon>Nematoda</taxon>
        <taxon>Chromadorea</taxon>
        <taxon>Rhabditida</taxon>
        <taxon>Tylenchina</taxon>
        <taxon>Tylenchomorpha</taxon>
        <taxon>Aphelenchoidea</taxon>
        <taxon>Aphelenchoididae</taxon>
        <taxon>Bursaphelenchus</taxon>
    </lineage>
</organism>
<evidence type="ECO:0000313" key="1">
    <source>
        <dbReference type="EMBL" id="CAD5205402.1"/>
    </source>
</evidence>
<dbReference type="EMBL" id="CAJFDH010000001">
    <property type="protein sequence ID" value="CAD5205402.1"/>
    <property type="molecule type" value="Genomic_DNA"/>
</dbReference>